<dbReference type="Proteomes" id="UP001175000">
    <property type="component" value="Unassembled WGS sequence"/>
</dbReference>
<evidence type="ECO:0000313" key="3">
    <source>
        <dbReference type="Proteomes" id="UP001175000"/>
    </source>
</evidence>
<feature type="transmembrane region" description="Helical" evidence="1">
    <location>
        <begin position="40"/>
        <end position="62"/>
    </location>
</feature>
<protein>
    <submittedName>
        <fullName evidence="2">Uncharacterized protein</fullName>
    </submittedName>
</protein>
<evidence type="ECO:0000313" key="2">
    <source>
        <dbReference type="EMBL" id="KAK0627025.1"/>
    </source>
</evidence>
<proteinExistence type="predicted"/>
<reference evidence="2" key="1">
    <citation type="submission" date="2023-06" db="EMBL/GenBank/DDBJ databases">
        <title>Genome-scale phylogeny and comparative genomics of the fungal order Sordariales.</title>
        <authorList>
            <consortium name="Lawrence Berkeley National Laboratory"/>
            <person name="Hensen N."/>
            <person name="Bonometti L."/>
            <person name="Westerberg I."/>
            <person name="Brannstrom I.O."/>
            <person name="Guillou S."/>
            <person name="Cros-Aarteil S."/>
            <person name="Calhoun S."/>
            <person name="Haridas S."/>
            <person name="Kuo A."/>
            <person name="Mondo S."/>
            <person name="Pangilinan J."/>
            <person name="Riley R."/>
            <person name="Labutti K."/>
            <person name="Andreopoulos B."/>
            <person name="Lipzen A."/>
            <person name="Chen C."/>
            <person name="Yanf M."/>
            <person name="Daum C."/>
            <person name="Ng V."/>
            <person name="Clum A."/>
            <person name="Steindorff A."/>
            <person name="Ohm R."/>
            <person name="Martin F."/>
            <person name="Silar P."/>
            <person name="Natvig D."/>
            <person name="Lalanne C."/>
            <person name="Gautier V."/>
            <person name="Ament-Velasquez S.L."/>
            <person name="Kruys A."/>
            <person name="Hutchinson M.I."/>
            <person name="Powell A.J."/>
            <person name="Barry K."/>
            <person name="Miller A.N."/>
            <person name="Grigoriev I.V."/>
            <person name="Debuchy R."/>
            <person name="Gladieux P."/>
            <person name="Thoren M.H."/>
            <person name="Johannesson H."/>
        </authorList>
    </citation>
    <scope>NUCLEOTIDE SEQUENCE</scope>
    <source>
        <strain evidence="2">CBS 606.72</strain>
    </source>
</reference>
<keyword evidence="1" id="KW-1133">Transmembrane helix</keyword>
<organism evidence="2 3">
    <name type="scientific">Immersiella caudata</name>
    <dbReference type="NCBI Taxonomy" id="314043"/>
    <lineage>
        <taxon>Eukaryota</taxon>
        <taxon>Fungi</taxon>
        <taxon>Dikarya</taxon>
        <taxon>Ascomycota</taxon>
        <taxon>Pezizomycotina</taxon>
        <taxon>Sordariomycetes</taxon>
        <taxon>Sordariomycetidae</taxon>
        <taxon>Sordariales</taxon>
        <taxon>Lasiosphaeriaceae</taxon>
        <taxon>Immersiella</taxon>
    </lineage>
</organism>
<comment type="caution">
    <text evidence="2">The sequence shown here is derived from an EMBL/GenBank/DDBJ whole genome shotgun (WGS) entry which is preliminary data.</text>
</comment>
<dbReference type="AlphaFoldDB" id="A0AA39X4F2"/>
<keyword evidence="3" id="KW-1185">Reference proteome</keyword>
<name>A0AA39X4F2_9PEZI</name>
<sequence length="72" mass="8185">MQTRLAHIMATKALFAYDSEHALDLPLPPGQATARIGRKLVLILGLLGEVMAAYWIVMVYYFHNVFLYVHSH</sequence>
<keyword evidence="1" id="KW-0472">Membrane</keyword>
<dbReference type="EMBL" id="JAULSU010000002">
    <property type="protein sequence ID" value="KAK0627025.1"/>
    <property type="molecule type" value="Genomic_DNA"/>
</dbReference>
<keyword evidence="1" id="KW-0812">Transmembrane</keyword>
<evidence type="ECO:0000256" key="1">
    <source>
        <dbReference type="SAM" id="Phobius"/>
    </source>
</evidence>
<accession>A0AA39X4F2</accession>
<gene>
    <name evidence="2" type="ORF">B0T14DRAFT_124967</name>
</gene>